<dbReference type="EMBL" id="JBAHYK010000463">
    <property type="protein sequence ID" value="KAL0573791.1"/>
    <property type="molecule type" value="Genomic_DNA"/>
</dbReference>
<feature type="region of interest" description="Disordered" evidence="1">
    <location>
        <begin position="1"/>
        <end position="21"/>
    </location>
</feature>
<evidence type="ECO:0000256" key="1">
    <source>
        <dbReference type="SAM" id="MobiDB-lite"/>
    </source>
</evidence>
<keyword evidence="3" id="KW-1185">Reference proteome</keyword>
<gene>
    <name evidence="2" type="ORF">V5O48_008157</name>
</gene>
<evidence type="ECO:0000313" key="3">
    <source>
        <dbReference type="Proteomes" id="UP001465976"/>
    </source>
</evidence>
<feature type="compositionally biased region" description="Polar residues" evidence="1">
    <location>
        <begin position="35"/>
        <end position="55"/>
    </location>
</feature>
<name>A0ABR3FEN6_9AGAR</name>
<organism evidence="2 3">
    <name type="scientific">Marasmius crinis-equi</name>
    <dbReference type="NCBI Taxonomy" id="585013"/>
    <lineage>
        <taxon>Eukaryota</taxon>
        <taxon>Fungi</taxon>
        <taxon>Dikarya</taxon>
        <taxon>Basidiomycota</taxon>
        <taxon>Agaricomycotina</taxon>
        <taxon>Agaricomycetes</taxon>
        <taxon>Agaricomycetidae</taxon>
        <taxon>Agaricales</taxon>
        <taxon>Marasmiineae</taxon>
        <taxon>Marasmiaceae</taxon>
        <taxon>Marasmius</taxon>
    </lineage>
</organism>
<evidence type="ECO:0000313" key="2">
    <source>
        <dbReference type="EMBL" id="KAL0573791.1"/>
    </source>
</evidence>
<sequence length="223" mass="24282">MNEVKPEPEEESTVVKPNWPAEHLRLRIQPTLTILKSSARTDPTLIGSSQAPNSKADTEAGPSTSPPLLPSGTMTKTSMNLTELTLTTTHLLHSAFSTLAKFTPTQAPSLQNRLEPIGWEGVLDAFALYRSCDSGGNDADATERTIESVRNRIPVVYGPDPSFMRIISVPEDPPLLPHNTNTSALPHRTQPSRTDLSSLLTRYGVSDDSLFNVPVINENSTVQ</sequence>
<protein>
    <submittedName>
        <fullName evidence="2">Uncharacterized protein</fullName>
    </submittedName>
</protein>
<feature type="region of interest" description="Disordered" evidence="1">
    <location>
        <begin position="35"/>
        <end position="74"/>
    </location>
</feature>
<comment type="caution">
    <text evidence="2">The sequence shown here is derived from an EMBL/GenBank/DDBJ whole genome shotgun (WGS) entry which is preliminary data.</text>
</comment>
<accession>A0ABR3FEN6</accession>
<reference evidence="2 3" key="1">
    <citation type="submission" date="2024-02" db="EMBL/GenBank/DDBJ databases">
        <title>A draft genome for the cacao thread blight pathogen Marasmius crinis-equi.</title>
        <authorList>
            <person name="Cohen S.P."/>
            <person name="Baruah I.K."/>
            <person name="Amoako-Attah I."/>
            <person name="Bukari Y."/>
            <person name="Meinhardt L.W."/>
            <person name="Bailey B.A."/>
        </authorList>
    </citation>
    <scope>NUCLEOTIDE SEQUENCE [LARGE SCALE GENOMIC DNA]</scope>
    <source>
        <strain evidence="2 3">GH-76</strain>
    </source>
</reference>
<dbReference type="Proteomes" id="UP001465976">
    <property type="component" value="Unassembled WGS sequence"/>
</dbReference>
<proteinExistence type="predicted"/>